<dbReference type="AlphaFoldDB" id="A0A1I6ZDD0"/>
<reference evidence="8 9" key="1">
    <citation type="submission" date="2016-10" db="EMBL/GenBank/DDBJ databases">
        <authorList>
            <person name="de Groot N.N."/>
        </authorList>
    </citation>
    <scope>NUCLEOTIDE SEQUENCE [LARGE SCALE GENOMIC DNA]</scope>
    <source>
        <strain evidence="8 9">CGMCC 1.10959</strain>
    </source>
</reference>
<dbReference type="eggNOG" id="COG4531">
    <property type="taxonomic scope" value="Bacteria"/>
</dbReference>
<keyword evidence="4 7" id="KW-0732">Signal</keyword>
<name>A0A1I6ZDD0_9RHOB</name>
<dbReference type="STRING" id="999627.SAMN05216236_10446"/>
<evidence type="ECO:0000313" key="8">
    <source>
        <dbReference type="EMBL" id="SFT60726.1"/>
    </source>
</evidence>
<dbReference type="RefSeq" id="WP_027261460.1">
    <property type="nucleotide sequence ID" value="NZ_FPAW01000004.1"/>
</dbReference>
<dbReference type="Gene3D" id="3.40.50.1980">
    <property type="entry name" value="Nitrogenase molybdenum iron protein domain"/>
    <property type="match status" value="2"/>
</dbReference>
<dbReference type="Pfam" id="PF01297">
    <property type="entry name" value="ZnuA"/>
    <property type="match status" value="1"/>
</dbReference>
<keyword evidence="5" id="KW-0864">Zinc transport</keyword>
<evidence type="ECO:0000256" key="1">
    <source>
        <dbReference type="ARBA" id="ARBA00011028"/>
    </source>
</evidence>
<dbReference type="PANTHER" id="PTHR42953:SF3">
    <property type="entry name" value="HIGH-AFFINITY ZINC UPTAKE SYSTEM PROTEIN ZNUA"/>
    <property type="match status" value="1"/>
</dbReference>
<feature type="signal peptide" evidence="7">
    <location>
        <begin position="1"/>
        <end position="21"/>
    </location>
</feature>
<evidence type="ECO:0000256" key="5">
    <source>
        <dbReference type="ARBA" id="ARBA00022906"/>
    </source>
</evidence>
<evidence type="ECO:0000313" key="9">
    <source>
        <dbReference type="Proteomes" id="UP000182466"/>
    </source>
</evidence>
<dbReference type="PANTHER" id="PTHR42953">
    <property type="entry name" value="HIGH-AFFINITY ZINC UPTAKE SYSTEM PROTEIN ZNUA-RELATED"/>
    <property type="match status" value="1"/>
</dbReference>
<keyword evidence="9" id="KW-1185">Reference proteome</keyword>
<dbReference type="InterPro" id="IPR050492">
    <property type="entry name" value="Bact_metal-bind_prot9"/>
</dbReference>
<dbReference type="Proteomes" id="UP000182466">
    <property type="component" value="Unassembled WGS sequence"/>
</dbReference>
<dbReference type="GO" id="GO:0046872">
    <property type="term" value="F:metal ion binding"/>
    <property type="evidence" value="ECO:0007669"/>
    <property type="project" value="InterPro"/>
</dbReference>
<dbReference type="InterPro" id="IPR006127">
    <property type="entry name" value="ZnuA-like"/>
</dbReference>
<feature type="chain" id="PRO_5010378290" description="High-affinity zinc uptake system protein ZnuA" evidence="7">
    <location>
        <begin position="22"/>
        <end position="319"/>
    </location>
</feature>
<evidence type="ECO:0000256" key="7">
    <source>
        <dbReference type="SAM" id="SignalP"/>
    </source>
</evidence>
<protein>
    <recommendedName>
        <fullName evidence="2">High-affinity zinc uptake system protein ZnuA</fullName>
    </recommendedName>
</protein>
<dbReference type="FunFam" id="3.40.50.1980:FF:000028">
    <property type="entry name" value="High-affinity zinc uptake system protein znuA"/>
    <property type="match status" value="1"/>
</dbReference>
<dbReference type="EMBL" id="FPAW01000004">
    <property type="protein sequence ID" value="SFT60726.1"/>
    <property type="molecule type" value="Genomic_DNA"/>
</dbReference>
<gene>
    <name evidence="8" type="ORF">SAMN05216236_10446</name>
</gene>
<accession>A0A1I6ZDD0</accession>
<comment type="similarity">
    <text evidence="1">Belongs to the bacterial solute-binding protein 9 family.</text>
</comment>
<keyword evidence="5" id="KW-0406">Ion transport</keyword>
<proteinExistence type="inferred from homology"/>
<evidence type="ECO:0000256" key="4">
    <source>
        <dbReference type="ARBA" id="ARBA00022729"/>
    </source>
</evidence>
<evidence type="ECO:0000256" key="3">
    <source>
        <dbReference type="ARBA" id="ARBA00022448"/>
    </source>
</evidence>
<evidence type="ECO:0000256" key="6">
    <source>
        <dbReference type="SAM" id="MobiDB-lite"/>
    </source>
</evidence>
<sequence>MTIFRSFATALLLATPAIAQAPRVATDIAPVHALAAQVMAGVGTPDLLVMPKASPHSYALRPSQAQALQQADLVIWIGPQLTPWLAKPLTALAGDAGQLVLLAAEGTVVHDFRAGLDLGHGDHEDHDHDTDGHQEHDDHDHEDHDHRGDVDPHAWLDPENGKVWLSLIAGKLAALDPDNAAVYRANADRARAELDVVSAEIAQILEPVRARPFVTFHDAYQYFETRFGLAFAGAVSLGDATDPSPARLTALAAVLREDNIRCAFSEPQFDDRLLLAATEQGDLQIGSLDPMGSQLQPGPDLYARLLRAMANSLASCQGN</sequence>
<evidence type="ECO:0000256" key="2">
    <source>
        <dbReference type="ARBA" id="ARBA00015915"/>
    </source>
</evidence>
<dbReference type="GO" id="GO:0006829">
    <property type="term" value="P:zinc ion transport"/>
    <property type="evidence" value="ECO:0007669"/>
    <property type="project" value="UniProtKB-KW"/>
</dbReference>
<keyword evidence="3" id="KW-0813">Transport</keyword>
<keyword evidence="5" id="KW-0862">Zinc</keyword>
<dbReference type="SUPFAM" id="SSF53807">
    <property type="entry name" value="Helical backbone' metal receptor"/>
    <property type="match status" value="1"/>
</dbReference>
<dbReference type="OrthoDB" id="7346865at2"/>
<organism evidence="8 9">
    <name type="scientific">Sedimentitalea nanhaiensis</name>
    <dbReference type="NCBI Taxonomy" id="999627"/>
    <lineage>
        <taxon>Bacteria</taxon>
        <taxon>Pseudomonadati</taxon>
        <taxon>Pseudomonadota</taxon>
        <taxon>Alphaproteobacteria</taxon>
        <taxon>Rhodobacterales</taxon>
        <taxon>Paracoccaceae</taxon>
        <taxon>Sedimentitalea</taxon>
    </lineage>
</organism>
<feature type="region of interest" description="Disordered" evidence="6">
    <location>
        <begin position="120"/>
        <end position="151"/>
    </location>
</feature>